<dbReference type="Proteomes" id="UP000002035">
    <property type="component" value="Unassembled WGS sequence"/>
</dbReference>
<feature type="compositionally biased region" description="Low complexity" evidence="1">
    <location>
        <begin position="155"/>
        <end position="169"/>
    </location>
</feature>
<proteinExistence type="predicted"/>
<name>C5G0X1_ARTOC</name>
<evidence type="ECO:0000313" key="3">
    <source>
        <dbReference type="Proteomes" id="UP000002035"/>
    </source>
</evidence>
<evidence type="ECO:0000256" key="1">
    <source>
        <dbReference type="SAM" id="MobiDB-lite"/>
    </source>
</evidence>
<dbReference type="HOGENOM" id="CLU_1179971_0_0_1"/>
<organism evidence="2 3">
    <name type="scientific">Arthroderma otae (strain ATCC MYA-4605 / CBS 113480)</name>
    <name type="common">Microsporum canis</name>
    <dbReference type="NCBI Taxonomy" id="554155"/>
    <lineage>
        <taxon>Eukaryota</taxon>
        <taxon>Fungi</taxon>
        <taxon>Dikarya</taxon>
        <taxon>Ascomycota</taxon>
        <taxon>Pezizomycotina</taxon>
        <taxon>Eurotiomycetes</taxon>
        <taxon>Eurotiomycetidae</taxon>
        <taxon>Onygenales</taxon>
        <taxon>Arthrodermataceae</taxon>
        <taxon>Microsporum</taxon>
    </lineage>
</organism>
<dbReference type="OMA" id="RWECGHE"/>
<dbReference type="GeneID" id="9223974"/>
<protein>
    <submittedName>
        <fullName evidence="2">Uncharacterized protein</fullName>
    </submittedName>
</protein>
<gene>
    <name evidence="2" type="ORF">MCYG_08593</name>
</gene>
<dbReference type="OrthoDB" id="4187608at2759"/>
<dbReference type="EMBL" id="DS995709">
    <property type="protein sequence ID" value="EEQ35774.1"/>
    <property type="molecule type" value="Genomic_DNA"/>
</dbReference>
<dbReference type="VEuPathDB" id="FungiDB:MCYG_08593"/>
<evidence type="ECO:0000313" key="2">
    <source>
        <dbReference type="EMBL" id="EEQ35774.1"/>
    </source>
</evidence>
<dbReference type="RefSeq" id="XP_002842762.1">
    <property type="nucleotide sequence ID" value="XM_002842716.1"/>
</dbReference>
<accession>C5G0X1</accession>
<dbReference type="AlphaFoldDB" id="C5G0X1"/>
<keyword evidence="3" id="KW-1185">Reference proteome</keyword>
<reference evidence="3" key="1">
    <citation type="journal article" date="2012" name="MBio">
        <title>Comparative genome analysis of Trichophyton rubrum and related dermatophytes reveals candidate genes involved in infection.</title>
        <authorList>
            <person name="Martinez D.A."/>
            <person name="Oliver B.G."/>
            <person name="Graeser Y."/>
            <person name="Goldberg J.M."/>
            <person name="Li W."/>
            <person name="Martinez-Rossi N.M."/>
            <person name="Monod M."/>
            <person name="Shelest E."/>
            <person name="Barton R.C."/>
            <person name="Birch E."/>
            <person name="Brakhage A.A."/>
            <person name="Chen Z."/>
            <person name="Gurr S.J."/>
            <person name="Heiman D."/>
            <person name="Heitman J."/>
            <person name="Kosti I."/>
            <person name="Rossi A."/>
            <person name="Saif S."/>
            <person name="Samalova M."/>
            <person name="Saunders C.W."/>
            <person name="Shea T."/>
            <person name="Summerbell R.C."/>
            <person name="Xu J."/>
            <person name="Young S."/>
            <person name="Zeng Q."/>
            <person name="Birren B.W."/>
            <person name="Cuomo C.A."/>
            <person name="White T.C."/>
        </authorList>
    </citation>
    <scope>NUCLEOTIDE SEQUENCE [LARGE SCALE GENOMIC DNA]</scope>
    <source>
        <strain evidence="3">ATCC MYA-4605 / CBS 113480</strain>
    </source>
</reference>
<feature type="region of interest" description="Disordered" evidence="1">
    <location>
        <begin position="1"/>
        <end position="27"/>
    </location>
</feature>
<dbReference type="eggNOG" id="ENOG502T3BH">
    <property type="taxonomic scope" value="Eukaryota"/>
</dbReference>
<feature type="region of interest" description="Disordered" evidence="1">
    <location>
        <begin position="129"/>
        <end position="211"/>
    </location>
</feature>
<sequence length="235" mass="24832">MSFTHSDSDTEVDRSTTNPAAAEDDGAAVIAELEAAMAANPGLRPVTPQPAEWEDYDTILAQNPDIANPVPGRKKEFFLSKDRWECGHEGDPVETAIERDASRGDEPTILVNDVRGICGACMDKWRRLESGGPQPAAQNSSSSSGLPSYDQAWEASGSAAPSRAPGLLLDLDDSDMDRNGSEDDYDSLSDASEGLLSPPAGPPPGPGQVGGGVVRWVSIFDTRIEAHALVQDISA</sequence>
<feature type="compositionally biased region" description="Basic and acidic residues" evidence="1">
    <location>
        <begin position="1"/>
        <end position="14"/>
    </location>
</feature>